<keyword evidence="3" id="KW-1185">Reference proteome</keyword>
<evidence type="ECO:0000313" key="2">
    <source>
        <dbReference type="EMBL" id="CAB9501656.1"/>
    </source>
</evidence>
<gene>
    <name evidence="2" type="ORF">SEMRO_114_G056490.1</name>
</gene>
<keyword evidence="1" id="KW-0812">Transmembrane</keyword>
<dbReference type="EMBL" id="CAICTM010000113">
    <property type="protein sequence ID" value="CAB9501656.1"/>
    <property type="molecule type" value="Genomic_DNA"/>
</dbReference>
<protein>
    <submittedName>
        <fullName evidence="2">Uncharacterized protein</fullName>
    </submittedName>
</protein>
<keyword evidence="1" id="KW-1133">Transmembrane helix</keyword>
<proteinExistence type="predicted"/>
<evidence type="ECO:0000313" key="3">
    <source>
        <dbReference type="Proteomes" id="UP001153069"/>
    </source>
</evidence>
<sequence>MMLHFDTLDGPNTAVFNRRRGPRPPKRVILRDGKQARQMLMGMALGWHVMGQALRNVYFTIKTQVEAQVLLVLVGPFLIIPLSMLAVPLLFLGVSAMMAVSVASNIENFTAFQKVVERQRFNLVRQKRMRMKSGRYGDDDDDDDSEASRRGGLRRLGRFGVRASSTGNINKTTTLTRRAVGVVPTTRSSLAPREISTTTRRGQILRSQSYCVQGALRG</sequence>
<evidence type="ECO:0000256" key="1">
    <source>
        <dbReference type="SAM" id="Phobius"/>
    </source>
</evidence>
<reference evidence="2" key="1">
    <citation type="submission" date="2020-06" db="EMBL/GenBank/DDBJ databases">
        <authorList>
            <consortium name="Plant Systems Biology data submission"/>
        </authorList>
    </citation>
    <scope>NUCLEOTIDE SEQUENCE</scope>
    <source>
        <strain evidence="2">D6</strain>
    </source>
</reference>
<keyword evidence="1" id="KW-0472">Membrane</keyword>
<organism evidence="2 3">
    <name type="scientific">Seminavis robusta</name>
    <dbReference type="NCBI Taxonomy" id="568900"/>
    <lineage>
        <taxon>Eukaryota</taxon>
        <taxon>Sar</taxon>
        <taxon>Stramenopiles</taxon>
        <taxon>Ochrophyta</taxon>
        <taxon>Bacillariophyta</taxon>
        <taxon>Bacillariophyceae</taxon>
        <taxon>Bacillariophycidae</taxon>
        <taxon>Naviculales</taxon>
        <taxon>Naviculaceae</taxon>
        <taxon>Seminavis</taxon>
    </lineage>
</organism>
<accession>A0A9N8H5H7</accession>
<comment type="caution">
    <text evidence="2">The sequence shown here is derived from an EMBL/GenBank/DDBJ whole genome shotgun (WGS) entry which is preliminary data.</text>
</comment>
<feature type="transmembrane region" description="Helical" evidence="1">
    <location>
        <begin position="67"/>
        <end position="92"/>
    </location>
</feature>
<dbReference type="AlphaFoldDB" id="A0A9N8H5H7"/>
<dbReference type="Proteomes" id="UP001153069">
    <property type="component" value="Unassembled WGS sequence"/>
</dbReference>
<name>A0A9N8H5H7_9STRA</name>